<dbReference type="InterPro" id="IPR001930">
    <property type="entry name" value="Peptidase_M1"/>
</dbReference>
<evidence type="ECO:0000256" key="12">
    <source>
        <dbReference type="ARBA" id="ARBA00022801"/>
    </source>
</evidence>
<dbReference type="GO" id="GO:0043171">
    <property type="term" value="P:peptide catabolic process"/>
    <property type="evidence" value="ECO:0007669"/>
    <property type="project" value="TreeGrafter"/>
</dbReference>
<evidence type="ECO:0000256" key="5">
    <source>
        <dbReference type="ARBA" id="ARBA00011748"/>
    </source>
</evidence>
<evidence type="ECO:0000313" key="31">
    <source>
        <dbReference type="Proteomes" id="UP001153321"/>
    </source>
</evidence>
<feature type="active site" description="Proton acceptor" evidence="22">
    <location>
        <position position="373"/>
    </location>
</feature>
<keyword evidence="6 25" id="KW-0031">Aminopeptidase</keyword>
<keyword evidence="15" id="KW-0735">Signal-anchor</keyword>
<evidence type="ECO:0000256" key="10">
    <source>
        <dbReference type="ARBA" id="ARBA00022692"/>
    </source>
</evidence>
<accession>A0A9P0IIT0</accession>
<evidence type="ECO:0000256" key="4">
    <source>
        <dbReference type="ARBA" id="ARBA00010136"/>
    </source>
</evidence>
<dbReference type="GO" id="GO:0008270">
    <property type="term" value="F:zinc ion binding"/>
    <property type="evidence" value="ECO:0007669"/>
    <property type="project" value="UniProtKB-UniRule"/>
</dbReference>
<keyword evidence="12 25" id="KW-0378">Hydrolase</keyword>
<evidence type="ECO:0000256" key="1">
    <source>
        <dbReference type="ARBA" id="ARBA00001703"/>
    </source>
</evidence>
<dbReference type="Pfam" id="PF01433">
    <property type="entry name" value="Peptidase_M1"/>
    <property type="match status" value="1"/>
</dbReference>
<dbReference type="PRINTS" id="PR00756">
    <property type="entry name" value="ALADIPTASE"/>
</dbReference>
<keyword evidence="9 25" id="KW-0645">Protease</keyword>
<dbReference type="FunFam" id="2.60.40.1910:FF:000003">
    <property type="entry name" value="Aminopeptidase"/>
    <property type="match status" value="1"/>
</dbReference>
<keyword evidence="7" id="KW-1003">Cell membrane</keyword>
<evidence type="ECO:0000313" key="30">
    <source>
        <dbReference type="EMBL" id="CAH1646717.1"/>
    </source>
</evidence>
<dbReference type="PANTHER" id="PTHR11533:SF276">
    <property type="entry name" value="GLUTAMYL AMINOPEPTIDASE"/>
    <property type="match status" value="1"/>
</dbReference>
<comment type="cofactor">
    <cofactor evidence="23 25">
        <name>Zn(2+)</name>
        <dbReference type="ChEBI" id="CHEBI:29105"/>
    </cofactor>
    <text evidence="23 25">Binds 1 zinc ion per subunit.</text>
</comment>
<keyword evidence="31" id="KW-1185">Reference proteome</keyword>
<keyword evidence="13 23" id="KW-0862">Zinc</keyword>
<sequence>MGNPKIMEWTRNHKLLIFFMIVALCFFVSTVALATMDKNKPLLEHKPADSTSKHNGQNESNENKDDLRYYRLPRSVVPENYKLLLKPNVTNNSFAGSVLITLSVKQKVRTIKLHAHNLTIHGVSLSNNVSKGVIPIRSTNMSLDARELLFIHLENELDITQYKLFIIFSGRLDNKIVGFYKSHLKGGGTMVASKFQPTYARQAFPCFDEPDFKATYDITLWKPPTYTALSNMNEISTTYNELVQMDKVTFATSVPMSTYLVCFVVCDFDYKETEISSGGIGKNFKLRSYAQKQNLHKIDFAQDIGKRATEFYIKYYEVPFPLPKLDMIAIPDYVSGATEHWGLITYRQTSFLVDQATSSSANKINVANTIAHELAHMWFGNLVTMKWWDEVWLNEGFASYMQAKALDAIEPSWKVLDNFLTKVLHPVLGIDAKLSSHPIVQTVATPDQITSIFDTISYNKGASILRMLEGFIGQENFRHGVSDYLKKYEFGNTVTQELLSSLEPYFKRDFPDLNLTYIMDTWTLQMGYPVLQVKRGHEADTFAVSQSRFLIDPDAVYPNDSKFNYKWFVPITYKTDTATKNEITWLADTAQDVKLKINPNDKWLKVNINQVGYYRVNYEETNWQALIEALKSKSKQLSGADRSHLLDDVFALAEARAVSYNIALDLTTYLLVEEELTPWQTAQHVFADLEGHLQYSLVHDHLMKYVQRIIRPIYAKQNWDAVNLPVIDSLLRTRILSLAVHYQVPEAVEKAKNMFYRWLNTHGTPEEAPIHQDLREMIYYNGMKSASMADWDKLWAIYKKEEDVQELLKIRKALSAPRDTAILRKFLLMAWDEANIRSQDYLTVVVNISTNPSGTALVWDDVRANWPRLVQRFTLNSRYLGGIIPAITSSFNTDLKLKEMESFFGLYPEAGAGETGRRQALESVKNNIRWSTYHLKQVTAWIDAHYQS</sequence>
<dbReference type="InterPro" id="IPR027268">
    <property type="entry name" value="Peptidase_M4/M1_CTD_sf"/>
</dbReference>
<evidence type="ECO:0000256" key="23">
    <source>
        <dbReference type="PIRSR" id="PIRSR634016-3"/>
    </source>
</evidence>
<evidence type="ECO:0000256" key="3">
    <source>
        <dbReference type="ARBA" id="ARBA00004609"/>
    </source>
</evidence>
<feature type="binding site" evidence="23">
    <location>
        <position position="376"/>
    </location>
    <ligand>
        <name>Zn(2+)</name>
        <dbReference type="ChEBI" id="CHEBI:29105"/>
        <note>catalytic</note>
    </ligand>
</feature>
<dbReference type="SUPFAM" id="SSF63737">
    <property type="entry name" value="Leukotriene A4 hydrolase N-terminal domain"/>
    <property type="match status" value="1"/>
</dbReference>
<evidence type="ECO:0000256" key="25">
    <source>
        <dbReference type="RuleBase" id="RU364040"/>
    </source>
</evidence>
<keyword evidence="8" id="KW-0336">GPI-anchor</keyword>
<keyword evidence="16" id="KW-1133">Transmembrane helix</keyword>
<evidence type="ECO:0000256" key="7">
    <source>
        <dbReference type="ARBA" id="ARBA00022475"/>
    </source>
</evidence>
<evidence type="ECO:0000259" key="27">
    <source>
        <dbReference type="Pfam" id="PF01433"/>
    </source>
</evidence>
<evidence type="ECO:0000256" key="26">
    <source>
        <dbReference type="SAM" id="MobiDB-lite"/>
    </source>
</evidence>
<reference evidence="30" key="1">
    <citation type="submission" date="2022-02" db="EMBL/GenBank/DDBJ databases">
        <authorList>
            <person name="King R."/>
        </authorList>
    </citation>
    <scope>NUCLEOTIDE SEQUENCE</scope>
</reference>
<comment type="subunit">
    <text evidence="5">Homodimer; disulfide-linked.</text>
</comment>
<keyword evidence="18" id="KW-0472">Membrane</keyword>
<evidence type="ECO:0000256" key="8">
    <source>
        <dbReference type="ARBA" id="ARBA00022622"/>
    </source>
</evidence>
<dbReference type="AlphaFoldDB" id="A0A9P0IIT0"/>
<dbReference type="GO" id="GO:0006508">
    <property type="term" value="P:proteolysis"/>
    <property type="evidence" value="ECO:0007669"/>
    <property type="project" value="UniProtKB-KW"/>
</dbReference>
<evidence type="ECO:0000256" key="14">
    <source>
        <dbReference type="ARBA" id="ARBA00022837"/>
    </source>
</evidence>
<evidence type="ECO:0000256" key="17">
    <source>
        <dbReference type="ARBA" id="ARBA00023049"/>
    </source>
</evidence>
<dbReference type="Pfam" id="PF17900">
    <property type="entry name" value="Peptidase_M1_N"/>
    <property type="match status" value="1"/>
</dbReference>
<evidence type="ECO:0000256" key="6">
    <source>
        <dbReference type="ARBA" id="ARBA00022438"/>
    </source>
</evidence>
<name>A0A9P0IIT0_SPOLI</name>
<dbReference type="GO" id="GO:0005737">
    <property type="term" value="C:cytoplasm"/>
    <property type="evidence" value="ECO:0007669"/>
    <property type="project" value="TreeGrafter"/>
</dbReference>
<dbReference type="Gene3D" id="1.10.390.10">
    <property type="entry name" value="Neutral Protease Domain 2"/>
    <property type="match status" value="1"/>
</dbReference>
<feature type="domain" description="Peptidase M1 membrane alanine aminopeptidase" evidence="27">
    <location>
        <begin position="300"/>
        <end position="522"/>
    </location>
</feature>
<dbReference type="GO" id="GO:0070006">
    <property type="term" value="F:metalloaminopeptidase activity"/>
    <property type="evidence" value="ECO:0007669"/>
    <property type="project" value="TreeGrafter"/>
</dbReference>
<evidence type="ECO:0000256" key="24">
    <source>
        <dbReference type="PIRSR" id="PIRSR634016-4"/>
    </source>
</evidence>
<gene>
    <name evidence="30" type="ORF">SPLIT_LOCUS12068</name>
</gene>
<keyword evidence="17 25" id="KW-0482">Metalloprotease</keyword>
<dbReference type="Proteomes" id="UP001153321">
    <property type="component" value="Chromosome 8"/>
</dbReference>
<dbReference type="FunFam" id="1.10.390.10:FF:000016">
    <property type="entry name" value="Glutamyl aminopeptidase"/>
    <property type="match status" value="1"/>
</dbReference>
<keyword evidence="21" id="KW-0449">Lipoprotein</keyword>
<evidence type="ECO:0000256" key="18">
    <source>
        <dbReference type="ARBA" id="ARBA00023136"/>
    </source>
</evidence>
<keyword evidence="10" id="KW-0812">Transmembrane</keyword>
<dbReference type="PANTHER" id="PTHR11533">
    <property type="entry name" value="PROTEASE M1 ZINC METALLOPROTEASE"/>
    <property type="match status" value="1"/>
</dbReference>
<dbReference type="GO" id="GO:0098552">
    <property type="term" value="C:side of membrane"/>
    <property type="evidence" value="ECO:0007669"/>
    <property type="project" value="UniProtKB-KW"/>
</dbReference>
<evidence type="ECO:0000256" key="9">
    <source>
        <dbReference type="ARBA" id="ARBA00022670"/>
    </source>
</evidence>
<evidence type="ECO:0000256" key="20">
    <source>
        <dbReference type="ARBA" id="ARBA00023180"/>
    </source>
</evidence>
<feature type="binding site" evidence="23">
    <location>
        <position position="395"/>
    </location>
    <ligand>
        <name>Zn(2+)</name>
        <dbReference type="ChEBI" id="CHEBI:29105"/>
        <note>catalytic</note>
    </ligand>
</feature>
<dbReference type="InterPro" id="IPR014782">
    <property type="entry name" value="Peptidase_M1_dom"/>
</dbReference>
<proteinExistence type="inferred from homology"/>
<dbReference type="Pfam" id="PF11838">
    <property type="entry name" value="ERAP1_C"/>
    <property type="match status" value="1"/>
</dbReference>
<dbReference type="InterPro" id="IPR034016">
    <property type="entry name" value="M1_APN-typ"/>
</dbReference>
<dbReference type="Gene3D" id="2.60.40.1730">
    <property type="entry name" value="tricorn interacting facor f3 domain"/>
    <property type="match status" value="1"/>
</dbReference>
<feature type="region of interest" description="Disordered" evidence="26">
    <location>
        <begin position="44"/>
        <end position="65"/>
    </location>
</feature>
<comment type="subcellular location">
    <subcellularLocation>
        <location evidence="3">Cell membrane</location>
        <topology evidence="3">Lipid-anchor</topology>
        <topology evidence="3">GPI-anchor</topology>
    </subcellularLocation>
    <subcellularLocation>
        <location evidence="2">Cell membrane</location>
        <topology evidence="2">Single-pass type II membrane protein</topology>
    </subcellularLocation>
</comment>
<keyword evidence="19" id="KW-1015">Disulfide bond</keyword>
<protein>
    <recommendedName>
        <fullName evidence="25">Aminopeptidase</fullName>
        <ecNumber evidence="25">3.4.11.-</ecNumber>
    </recommendedName>
</protein>
<evidence type="ECO:0000256" key="2">
    <source>
        <dbReference type="ARBA" id="ARBA00004401"/>
    </source>
</evidence>
<feature type="domain" description="ERAP1-like C-terminal" evidence="28">
    <location>
        <begin position="603"/>
        <end position="925"/>
    </location>
</feature>
<keyword evidence="20" id="KW-0325">Glycoprotein</keyword>
<evidence type="ECO:0000256" key="15">
    <source>
        <dbReference type="ARBA" id="ARBA00022968"/>
    </source>
</evidence>
<dbReference type="GO" id="GO:0004230">
    <property type="term" value="F:glutamyl aminopeptidase activity"/>
    <property type="evidence" value="ECO:0007669"/>
    <property type="project" value="UniProtKB-EC"/>
</dbReference>
<evidence type="ECO:0000259" key="29">
    <source>
        <dbReference type="Pfam" id="PF17900"/>
    </source>
</evidence>
<dbReference type="InterPro" id="IPR042097">
    <property type="entry name" value="Aminopeptidase_N-like_N_sf"/>
</dbReference>
<dbReference type="Gene3D" id="1.25.50.20">
    <property type="match status" value="1"/>
</dbReference>
<evidence type="ECO:0000256" key="19">
    <source>
        <dbReference type="ARBA" id="ARBA00023157"/>
    </source>
</evidence>
<dbReference type="GO" id="GO:0005615">
    <property type="term" value="C:extracellular space"/>
    <property type="evidence" value="ECO:0007669"/>
    <property type="project" value="TreeGrafter"/>
</dbReference>
<dbReference type="InterPro" id="IPR045357">
    <property type="entry name" value="Aminopeptidase_N-like_N"/>
</dbReference>
<dbReference type="GO" id="GO:0042277">
    <property type="term" value="F:peptide binding"/>
    <property type="evidence" value="ECO:0007669"/>
    <property type="project" value="TreeGrafter"/>
</dbReference>
<evidence type="ECO:0000256" key="16">
    <source>
        <dbReference type="ARBA" id="ARBA00022989"/>
    </source>
</evidence>
<evidence type="ECO:0000256" key="22">
    <source>
        <dbReference type="PIRSR" id="PIRSR634016-1"/>
    </source>
</evidence>
<comment type="similarity">
    <text evidence="4 25">Belongs to the peptidase M1 family.</text>
</comment>
<dbReference type="SUPFAM" id="SSF55486">
    <property type="entry name" value="Metalloproteases ('zincins'), catalytic domain"/>
    <property type="match status" value="1"/>
</dbReference>
<evidence type="ECO:0000256" key="11">
    <source>
        <dbReference type="ARBA" id="ARBA00022723"/>
    </source>
</evidence>
<dbReference type="InterPro" id="IPR024571">
    <property type="entry name" value="ERAP1-like_C_dom"/>
</dbReference>
<dbReference type="InterPro" id="IPR050344">
    <property type="entry name" value="Peptidase_M1_aminopeptidases"/>
</dbReference>
<dbReference type="CDD" id="cd09601">
    <property type="entry name" value="M1_APN-Q_like"/>
    <property type="match status" value="1"/>
</dbReference>
<evidence type="ECO:0000259" key="28">
    <source>
        <dbReference type="Pfam" id="PF11838"/>
    </source>
</evidence>
<keyword evidence="14" id="KW-0106">Calcium</keyword>
<feature type="site" description="Transition state stabilizer" evidence="24">
    <location>
        <position position="458"/>
    </location>
</feature>
<organism evidence="30 31">
    <name type="scientific">Spodoptera littoralis</name>
    <name type="common">Egyptian cotton leafworm</name>
    <dbReference type="NCBI Taxonomy" id="7109"/>
    <lineage>
        <taxon>Eukaryota</taxon>
        <taxon>Metazoa</taxon>
        <taxon>Ecdysozoa</taxon>
        <taxon>Arthropoda</taxon>
        <taxon>Hexapoda</taxon>
        <taxon>Insecta</taxon>
        <taxon>Pterygota</taxon>
        <taxon>Neoptera</taxon>
        <taxon>Endopterygota</taxon>
        <taxon>Lepidoptera</taxon>
        <taxon>Glossata</taxon>
        <taxon>Ditrysia</taxon>
        <taxon>Noctuoidea</taxon>
        <taxon>Noctuidae</taxon>
        <taxon>Amphipyrinae</taxon>
        <taxon>Spodoptera</taxon>
    </lineage>
</organism>
<feature type="binding site" evidence="23">
    <location>
        <position position="372"/>
    </location>
    <ligand>
        <name>Zn(2+)</name>
        <dbReference type="ChEBI" id="CHEBI:29105"/>
        <note>catalytic</note>
    </ligand>
</feature>
<evidence type="ECO:0000256" key="21">
    <source>
        <dbReference type="ARBA" id="ARBA00023288"/>
    </source>
</evidence>
<keyword evidence="11 23" id="KW-0479">Metal-binding</keyword>
<dbReference type="Gene3D" id="2.60.40.1910">
    <property type="match status" value="1"/>
</dbReference>
<dbReference type="EMBL" id="LR824539">
    <property type="protein sequence ID" value="CAH1646717.1"/>
    <property type="molecule type" value="Genomic_DNA"/>
</dbReference>
<comment type="catalytic activity">
    <reaction evidence="1">
        <text>Release of N-terminal glutamate (and to a lesser extent aspartate) from a peptide.</text>
        <dbReference type="EC" id="3.4.11.7"/>
    </reaction>
</comment>
<dbReference type="EC" id="3.4.11.-" evidence="25"/>
<feature type="domain" description="Aminopeptidase N-like N-terminal" evidence="29">
    <location>
        <begin position="77"/>
        <end position="260"/>
    </location>
</feature>
<evidence type="ECO:0000256" key="13">
    <source>
        <dbReference type="ARBA" id="ARBA00022833"/>
    </source>
</evidence>
<dbReference type="FunFam" id="2.60.40.1730:FF:000012">
    <property type="entry name" value="Aminopeptidase N"/>
    <property type="match status" value="1"/>
</dbReference>
<dbReference type="FunFam" id="1.25.50.20:FF:000001">
    <property type="entry name" value="Aminopeptidase"/>
    <property type="match status" value="1"/>
</dbReference>
<dbReference type="GO" id="GO:0005886">
    <property type="term" value="C:plasma membrane"/>
    <property type="evidence" value="ECO:0007669"/>
    <property type="project" value="UniProtKB-SubCell"/>
</dbReference>